<name>A0A0H5AJS8_TAKPA</name>
<evidence type="ECO:0000256" key="4">
    <source>
        <dbReference type="ARBA" id="ARBA00023180"/>
    </source>
</evidence>
<dbReference type="PANTHER" id="PTHR11967:SF2">
    <property type="entry name" value="ALPHA-1-ACID GLYCOPROTEIN 1"/>
    <property type="match status" value="1"/>
</dbReference>
<dbReference type="AlphaFoldDB" id="A0A0H5AJS8"/>
<dbReference type="Gene3D" id="2.40.128.20">
    <property type="match status" value="1"/>
</dbReference>
<keyword evidence="3 5" id="KW-0732">Signal</keyword>
<dbReference type="EMBL" id="AB901438">
    <property type="protein sequence ID" value="BAR88511.1"/>
    <property type="molecule type" value="mRNA"/>
</dbReference>
<dbReference type="GO" id="GO:0005576">
    <property type="term" value="C:extracellular region"/>
    <property type="evidence" value="ECO:0007669"/>
    <property type="project" value="UniProtKB-SubCell"/>
</dbReference>
<keyword evidence="2" id="KW-0964">Secreted</keyword>
<protein>
    <submittedName>
        <fullName evidence="6">Tribytltin binding protein type 1</fullName>
    </submittedName>
</protein>
<reference evidence="6" key="1">
    <citation type="submission" date="2014-01" db="EMBL/GenBank/DDBJ databases">
        <title>Characterization and evolutionary analysis of tributyltin-binding protein (TBT-bp) and pufferfish saxitoxin and tetrodotoxin binding protein (PSTBP) genes in toxic and non-toxic pufferfishes.</title>
        <authorList>
            <person name="Hashiguchi Y."/>
            <person name="Lee J.M."/>
            <person name="Shiraishi M."/>
            <person name="Komatsu S."/>
            <person name="Miki M."/>
            <person name="Shimasaki Y."/>
            <person name="Mochioka N."/>
            <person name="Kusakabe T."/>
            <person name="Oshima Y."/>
        </authorList>
    </citation>
    <scope>NUCLEOTIDE SEQUENCE</scope>
</reference>
<dbReference type="PANTHER" id="PTHR11967">
    <property type="entry name" value="ALPHA-1-ACID GLYCOPROTEIN"/>
    <property type="match status" value="1"/>
</dbReference>
<keyword evidence="4" id="KW-0325">Glycoprotein</keyword>
<evidence type="ECO:0000256" key="2">
    <source>
        <dbReference type="ARBA" id="ARBA00022525"/>
    </source>
</evidence>
<organism evidence="6">
    <name type="scientific">Takifugu pardalis</name>
    <name type="common">Panther puffer</name>
    <name type="synonym">Tetraodon pardalis</name>
    <dbReference type="NCBI Taxonomy" id="98921"/>
    <lineage>
        <taxon>Eukaryota</taxon>
        <taxon>Metazoa</taxon>
        <taxon>Chordata</taxon>
        <taxon>Craniata</taxon>
        <taxon>Vertebrata</taxon>
        <taxon>Euteleostomi</taxon>
        <taxon>Actinopterygii</taxon>
        <taxon>Neopterygii</taxon>
        <taxon>Teleostei</taxon>
        <taxon>Neoteleostei</taxon>
        <taxon>Acanthomorphata</taxon>
        <taxon>Eupercaria</taxon>
        <taxon>Tetraodontiformes</taxon>
        <taxon>Tetradontoidea</taxon>
        <taxon>Tetraodontidae</taxon>
        <taxon>Takifugu</taxon>
    </lineage>
</organism>
<dbReference type="SUPFAM" id="SSF50814">
    <property type="entry name" value="Lipocalins"/>
    <property type="match status" value="1"/>
</dbReference>
<comment type="subcellular location">
    <subcellularLocation>
        <location evidence="1">Secreted</location>
    </subcellularLocation>
</comment>
<proteinExistence type="evidence at transcript level"/>
<evidence type="ECO:0000256" key="3">
    <source>
        <dbReference type="ARBA" id="ARBA00022729"/>
    </source>
</evidence>
<dbReference type="InterPro" id="IPR012674">
    <property type="entry name" value="Calycin"/>
</dbReference>
<feature type="signal peptide" evidence="5">
    <location>
        <begin position="1"/>
        <end position="19"/>
    </location>
</feature>
<evidence type="ECO:0000313" key="6">
    <source>
        <dbReference type="EMBL" id="BAR88511.1"/>
    </source>
</evidence>
<evidence type="ECO:0000256" key="1">
    <source>
        <dbReference type="ARBA" id="ARBA00004613"/>
    </source>
</evidence>
<accession>A0A0H5AJS8</accession>
<sequence length="212" mass="23625">MMWFGIHFLFAGLVLTISALTDEECRPLKMPKSLADHSVLFGKMHFIAGYTDLDVFQAILNITDSSWIEFSDAPGNPEELVMFESNKLNGNCVTSNINITIDGNKATASGANFTSEFQLLPSCDGCLALIMNTTIKNLDSLLKLMKIDIKPESNDVRALSFYLLANETSLPESDLENFKNQASCFGFTRDPDYQYDPKKAFCQKDEGVHILL</sequence>
<feature type="chain" id="PRO_5005216347" evidence="5">
    <location>
        <begin position="20"/>
        <end position="212"/>
    </location>
</feature>
<evidence type="ECO:0000256" key="5">
    <source>
        <dbReference type="SAM" id="SignalP"/>
    </source>
</evidence>